<proteinExistence type="predicted"/>
<protein>
    <submittedName>
        <fullName evidence="1">Uncharacterized protein</fullName>
    </submittedName>
</protein>
<dbReference type="EMBL" id="JAPUFD010000027">
    <property type="protein sequence ID" value="MDI1493504.1"/>
    <property type="molecule type" value="Genomic_DNA"/>
</dbReference>
<organism evidence="1 2">
    <name type="scientific">Ramalina farinacea</name>
    <dbReference type="NCBI Taxonomy" id="258253"/>
    <lineage>
        <taxon>Eukaryota</taxon>
        <taxon>Fungi</taxon>
        <taxon>Dikarya</taxon>
        <taxon>Ascomycota</taxon>
        <taxon>Pezizomycotina</taxon>
        <taxon>Lecanoromycetes</taxon>
        <taxon>OSLEUM clade</taxon>
        <taxon>Lecanoromycetidae</taxon>
        <taxon>Lecanorales</taxon>
        <taxon>Lecanorineae</taxon>
        <taxon>Ramalinaceae</taxon>
        <taxon>Ramalina</taxon>
    </lineage>
</organism>
<evidence type="ECO:0000313" key="1">
    <source>
        <dbReference type="EMBL" id="MDI1493504.1"/>
    </source>
</evidence>
<reference evidence="1" key="1">
    <citation type="journal article" date="2023" name="Genome Biol. Evol.">
        <title>First Whole Genome Sequence and Flow Cytometry Genome Size Data for the Lichen-Forming Fungus Ramalina farinacea (Ascomycota).</title>
        <authorList>
            <person name="Llewellyn T."/>
            <person name="Mian S."/>
            <person name="Hill R."/>
            <person name="Leitch I.J."/>
            <person name="Gaya E."/>
        </authorList>
    </citation>
    <scope>NUCLEOTIDE SEQUENCE</scope>
    <source>
        <strain evidence="1">LIQ254RAFAR</strain>
    </source>
</reference>
<dbReference type="AlphaFoldDB" id="A0AA43QXP6"/>
<gene>
    <name evidence="1" type="ORF">OHK93_005294</name>
</gene>
<keyword evidence="2" id="KW-1185">Reference proteome</keyword>
<evidence type="ECO:0000313" key="2">
    <source>
        <dbReference type="Proteomes" id="UP001161017"/>
    </source>
</evidence>
<dbReference type="Proteomes" id="UP001161017">
    <property type="component" value="Unassembled WGS sequence"/>
</dbReference>
<name>A0AA43QXP6_9LECA</name>
<dbReference type="PANTHER" id="PTHR38790">
    <property type="entry name" value="2EXR DOMAIN-CONTAINING PROTEIN-RELATED"/>
    <property type="match status" value="1"/>
</dbReference>
<comment type="caution">
    <text evidence="1">The sequence shown here is derived from an EMBL/GenBank/DDBJ whole genome shotgun (WGS) entry which is preliminary data.</text>
</comment>
<accession>A0AA43QXP6</accession>
<sequence>MFPQIKYLCEYEKPTDTQRVQFLSLPLEIRLKVYGFFFTTEVYKPFELSYDSCSEHRATAFISCSFLLFASLTSYWPIVQIRHSKEATADSKLPLLLANKDINAEARPLFYRNHTFKFESGKCEFVLPDFDRAGRPPGPFDWMTKIELTNSKHHFPLVARANSLQRQLCLLAKFCPRLRSLRVDYHTSLQAKPLPRIPARQFSISDLWARLVNIEMRITSYDRMSDEWIVRHLEAITSAKNWRKVGFNELDGYFRFRSNGVRQRILGVPQHIFRLDRVSSGEEFS</sequence>